<dbReference type="EMBL" id="CP047898">
    <property type="protein sequence ID" value="QHK19734.1"/>
    <property type="molecule type" value="Genomic_DNA"/>
</dbReference>
<evidence type="ECO:0000313" key="3">
    <source>
        <dbReference type="Proteomes" id="UP000464186"/>
    </source>
</evidence>
<protein>
    <recommendedName>
        <fullName evidence="4">DUF2975 domain-containing protein</fullName>
    </recommendedName>
</protein>
<sequence length="210" mass="21708">MKLTRGAAETGQKKVVSRTDAIFLMIASGFAALVTTAATVFGTVGLFTGPVTLVLPVATSNQTATGLSLEATGHFTSVEATIPVLPSGSAANLAWAGVLNQVGILAILALVFLLAYRLQGRILFTARSAHLVGAAGIVLVVAGMVGQVLDGMARSRLAEMIGANARVPEESQIFSANFNLGPLMLGIVLLLVAGVFEYGRRLQKDTEGLV</sequence>
<dbReference type="AlphaFoldDB" id="A0A6P1NMH8"/>
<keyword evidence="1" id="KW-1133">Transmembrane helix</keyword>
<proteinExistence type="predicted"/>
<evidence type="ECO:0008006" key="4">
    <source>
        <dbReference type="Google" id="ProtNLM"/>
    </source>
</evidence>
<feature type="transmembrane region" description="Helical" evidence="1">
    <location>
        <begin position="178"/>
        <end position="196"/>
    </location>
</feature>
<organism evidence="2 3">
    <name type="scientific">Pseudarthrobacter psychrotolerans</name>
    <dbReference type="NCBI Taxonomy" id="2697569"/>
    <lineage>
        <taxon>Bacteria</taxon>
        <taxon>Bacillati</taxon>
        <taxon>Actinomycetota</taxon>
        <taxon>Actinomycetes</taxon>
        <taxon>Micrococcales</taxon>
        <taxon>Micrococcaceae</taxon>
        <taxon>Pseudarthrobacter</taxon>
    </lineage>
</organism>
<feature type="transmembrane region" description="Helical" evidence="1">
    <location>
        <begin position="128"/>
        <end position="149"/>
    </location>
</feature>
<evidence type="ECO:0000313" key="2">
    <source>
        <dbReference type="EMBL" id="QHK19734.1"/>
    </source>
</evidence>
<name>A0A6P1NMH8_9MICC</name>
<feature type="transmembrane region" description="Helical" evidence="1">
    <location>
        <begin position="21"/>
        <end position="47"/>
    </location>
</feature>
<feature type="transmembrane region" description="Helical" evidence="1">
    <location>
        <begin position="93"/>
        <end position="116"/>
    </location>
</feature>
<reference evidence="2 3" key="1">
    <citation type="submission" date="2020-01" db="EMBL/GenBank/DDBJ databases">
        <title>Pseudarthrobacter psychrotolerans sp. nov., isolated from antarctic soil.</title>
        <authorList>
            <person name="Shin Y."/>
            <person name="Park W."/>
        </authorList>
    </citation>
    <scope>NUCLEOTIDE SEQUENCE [LARGE SCALE GENOMIC DNA]</scope>
    <source>
        <strain evidence="2 3">YJ56</strain>
    </source>
</reference>
<keyword evidence="1" id="KW-0472">Membrane</keyword>
<gene>
    <name evidence="2" type="ORF">GU243_08330</name>
</gene>
<keyword evidence="1" id="KW-0812">Transmembrane</keyword>
<dbReference type="Proteomes" id="UP000464186">
    <property type="component" value="Chromosome"/>
</dbReference>
<accession>A0A6P1NMH8</accession>
<keyword evidence="3" id="KW-1185">Reference proteome</keyword>
<evidence type="ECO:0000256" key="1">
    <source>
        <dbReference type="SAM" id="Phobius"/>
    </source>
</evidence>
<dbReference type="KEGG" id="psey:GU243_08330"/>